<evidence type="ECO:0000313" key="5">
    <source>
        <dbReference type="EMBL" id="PFH36300.1"/>
    </source>
</evidence>
<dbReference type="PROSITE" id="PS50948">
    <property type="entry name" value="PAN"/>
    <property type="match status" value="1"/>
</dbReference>
<dbReference type="InterPro" id="IPR003609">
    <property type="entry name" value="Pan_app"/>
</dbReference>
<dbReference type="InterPro" id="IPR000177">
    <property type="entry name" value="Apple"/>
</dbReference>
<dbReference type="EMBL" id="NWUJ01000003">
    <property type="protein sequence ID" value="PFH36300.1"/>
    <property type="molecule type" value="Genomic_DNA"/>
</dbReference>
<dbReference type="KEGG" id="bbes:BESB_044920"/>
<sequence>MKLVVFTPACLLVGLLGQPEETAALRSKALAPEKISRVDCSVVAEQPVSQLQVGDEWSDPHFTSRACLYIDVGSETPHFKEETRADLESCRLWCNQYRHCSHFTYGAREQRCYLKSGAMKRRGARGDITGPRICDISTVTLYGVESTVPSIEETQTTAASQCREKCAKNAKCSHYTWNSGNRRCYLKSGRMSPRRSQGGETSSPCEWYDVGSESEGVSFHCADKTECLIQCQGTNWCTHATYNAPEQMCHLKKGTPKNRAYKDDVTMMKTCAQGQFNA</sequence>
<keyword evidence="3" id="KW-0732">Signal</keyword>
<dbReference type="Gene3D" id="3.50.4.10">
    <property type="entry name" value="Hepatocyte Growth Factor"/>
    <property type="match status" value="3"/>
</dbReference>
<evidence type="ECO:0000313" key="6">
    <source>
        <dbReference type="Proteomes" id="UP000224006"/>
    </source>
</evidence>
<accession>A0A2A9MLG1</accession>
<evidence type="ECO:0000259" key="4">
    <source>
        <dbReference type="PROSITE" id="PS50948"/>
    </source>
</evidence>
<dbReference type="SUPFAM" id="SSF57414">
    <property type="entry name" value="Hairpin loop containing domain-like"/>
    <property type="match status" value="1"/>
</dbReference>
<keyword evidence="2" id="KW-1015">Disulfide bond</keyword>
<keyword evidence="6" id="KW-1185">Reference proteome</keyword>
<evidence type="ECO:0000256" key="3">
    <source>
        <dbReference type="SAM" id="SignalP"/>
    </source>
</evidence>
<name>A0A2A9MLG1_BESBE</name>
<feature type="domain" description="Apple" evidence="4">
    <location>
        <begin position="134"/>
        <end position="212"/>
    </location>
</feature>
<dbReference type="VEuPathDB" id="ToxoDB:BESB_044920"/>
<gene>
    <name evidence="5" type="ORF">BESB_044920</name>
</gene>
<evidence type="ECO:0000256" key="2">
    <source>
        <dbReference type="ARBA" id="ARBA00023157"/>
    </source>
</evidence>
<dbReference type="OrthoDB" id="328076at2759"/>
<dbReference type="RefSeq" id="XP_029220309.1">
    <property type="nucleotide sequence ID" value="XM_029362943.1"/>
</dbReference>
<proteinExistence type="predicted"/>
<dbReference type="AlphaFoldDB" id="A0A2A9MLG1"/>
<keyword evidence="1" id="KW-0677">Repeat</keyword>
<dbReference type="SMART" id="SM00223">
    <property type="entry name" value="APPLE"/>
    <property type="match status" value="3"/>
</dbReference>
<dbReference type="CDD" id="cd01100">
    <property type="entry name" value="APPLE_Factor_XI_like"/>
    <property type="match status" value="1"/>
</dbReference>
<dbReference type="Pfam" id="PF00024">
    <property type="entry name" value="PAN_1"/>
    <property type="match status" value="3"/>
</dbReference>
<dbReference type="Proteomes" id="UP000224006">
    <property type="component" value="Chromosome III"/>
</dbReference>
<dbReference type="GO" id="GO:0005576">
    <property type="term" value="C:extracellular region"/>
    <property type="evidence" value="ECO:0007669"/>
    <property type="project" value="InterPro"/>
</dbReference>
<protein>
    <submittedName>
        <fullName evidence="5">Microneme protein MIC4</fullName>
    </submittedName>
</protein>
<dbReference type="GeneID" id="40309422"/>
<evidence type="ECO:0000256" key="1">
    <source>
        <dbReference type="ARBA" id="ARBA00022737"/>
    </source>
</evidence>
<feature type="chain" id="PRO_5012225243" evidence="3">
    <location>
        <begin position="18"/>
        <end position="278"/>
    </location>
</feature>
<dbReference type="GO" id="GO:0006508">
    <property type="term" value="P:proteolysis"/>
    <property type="evidence" value="ECO:0007669"/>
    <property type="project" value="InterPro"/>
</dbReference>
<feature type="signal peptide" evidence="3">
    <location>
        <begin position="1"/>
        <end position="17"/>
    </location>
</feature>
<organism evidence="5 6">
    <name type="scientific">Besnoitia besnoiti</name>
    <name type="common">Apicomplexan protozoan</name>
    <dbReference type="NCBI Taxonomy" id="94643"/>
    <lineage>
        <taxon>Eukaryota</taxon>
        <taxon>Sar</taxon>
        <taxon>Alveolata</taxon>
        <taxon>Apicomplexa</taxon>
        <taxon>Conoidasida</taxon>
        <taxon>Coccidia</taxon>
        <taxon>Eucoccidiorida</taxon>
        <taxon>Eimeriorina</taxon>
        <taxon>Sarcocystidae</taxon>
        <taxon>Besnoitia</taxon>
    </lineage>
</organism>
<reference evidence="5 6" key="1">
    <citation type="submission" date="2017-09" db="EMBL/GenBank/DDBJ databases">
        <title>Genome sequencing of Besnoitia besnoiti strain Bb-Ger1.</title>
        <authorList>
            <person name="Schares G."/>
            <person name="Venepally P."/>
            <person name="Lorenzi H.A."/>
        </authorList>
    </citation>
    <scope>NUCLEOTIDE SEQUENCE [LARGE SCALE GENOMIC DNA]</scope>
    <source>
        <strain evidence="5 6">Bb-Ger1</strain>
    </source>
</reference>
<comment type="caution">
    <text evidence="5">The sequence shown here is derived from an EMBL/GenBank/DDBJ whole genome shotgun (WGS) entry which is preliminary data.</text>
</comment>